<keyword evidence="2" id="KW-1185">Reference proteome</keyword>
<reference evidence="1 2" key="1">
    <citation type="submission" date="2019-04" db="EMBL/GenBank/DDBJ databases">
        <title>Chromosome genome assembly for Takifugu flavidus.</title>
        <authorList>
            <person name="Xiao S."/>
        </authorList>
    </citation>
    <scope>NUCLEOTIDE SEQUENCE [LARGE SCALE GENOMIC DNA]</scope>
    <source>
        <strain evidence="1">HTHZ2018</strain>
        <tissue evidence="1">Muscle</tissue>
    </source>
</reference>
<sequence length="313" mass="34360">MAQAPDRSPWGKGKKMKYIKAIKEFKPIDGSVTKARILLLGPFGVGKSSFVNSVFSIFKDRISNPAGRGNPTSEFRPYLISDEGGTRLNLALCDTMGLAEEKGEGLHSDDIVSIIQGHAPDGYQFSPTSPMTPETAGYVAAPTPNKKIHCVVYVMDATMVSDMSADLQKKLGKIRQRVTSLKIPQLVLMTKVDKADSTVIKNIRKVDQSEIIREKKKQLAALLDVPISSIFPVKNYVPNDLELNDNCDVLLLTAVYEMLSRTDTSMNDITRRLSALSTRCTPDSVPSRLSALPTPCPPDSVPSRPKVEAWCHI</sequence>
<dbReference type="EMBL" id="RHFK02000020">
    <property type="protein sequence ID" value="TWW58133.1"/>
    <property type="molecule type" value="Genomic_DNA"/>
</dbReference>
<dbReference type="Gene3D" id="3.40.50.300">
    <property type="entry name" value="P-loop containing nucleotide triphosphate hydrolases"/>
    <property type="match status" value="1"/>
</dbReference>
<dbReference type="InterPro" id="IPR027417">
    <property type="entry name" value="P-loop_NTPase"/>
</dbReference>
<evidence type="ECO:0000313" key="2">
    <source>
        <dbReference type="Proteomes" id="UP000324091"/>
    </source>
</evidence>
<dbReference type="SUPFAM" id="SSF52540">
    <property type="entry name" value="P-loop containing nucleoside triphosphate hydrolases"/>
    <property type="match status" value="1"/>
</dbReference>
<dbReference type="PANTHER" id="PTHR14241:SF32">
    <property type="entry name" value="VWFA DOMAIN-CONTAINING PROTEIN-RELATED"/>
    <property type="match status" value="1"/>
</dbReference>
<gene>
    <name evidence="1" type="ORF">D4764_07G0008520</name>
</gene>
<dbReference type="GO" id="GO:0006955">
    <property type="term" value="P:immune response"/>
    <property type="evidence" value="ECO:0007669"/>
    <property type="project" value="TreeGrafter"/>
</dbReference>
<dbReference type="AlphaFoldDB" id="A0A5C6MT38"/>
<protein>
    <submittedName>
        <fullName evidence="1">Interferon-induced protein 44-like</fullName>
    </submittedName>
</protein>
<dbReference type="PANTHER" id="PTHR14241">
    <property type="entry name" value="INTERFERON-INDUCED PROTEIN 44"/>
    <property type="match status" value="1"/>
</dbReference>
<name>A0A5C6MT38_9TELE</name>
<evidence type="ECO:0000313" key="1">
    <source>
        <dbReference type="EMBL" id="TWW58133.1"/>
    </source>
</evidence>
<proteinExistence type="predicted"/>
<accession>A0A5C6MT38</accession>
<organism evidence="1 2">
    <name type="scientific">Takifugu flavidus</name>
    <name type="common">sansaifugu</name>
    <dbReference type="NCBI Taxonomy" id="433684"/>
    <lineage>
        <taxon>Eukaryota</taxon>
        <taxon>Metazoa</taxon>
        <taxon>Chordata</taxon>
        <taxon>Craniata</taxon>
        <taxon>Vertebrata</taxon>
        <taxon>Euteleostomi</taxon>
        <taxon>Actinopterygii</taxon>
        <taxon>Neopterygii</taxon>
        <taxon>Teleostei</taxon>
        <taxon>Neoteleostei</taxon>
        <taxon>Acanthomorphata</taxon>
        <taxon>Eupercaria</taxon>
        <taxon>Tetraodontiformes</taxon>
        <taxon>Tetradontoidea</taxon>
        <taxon>Tetraodontidae</taxon>
        <taxon>Takifugu</taxon>
    </lineage>
</organism>
<dbReference type="Proteomes" id="UP000324091">
    <property type="component" value="Chromosome 7"/>
</dbReference>
<comment type="caution">
    <text evidence="1">The sequence shown here is derived from an EMBL/GenBank/DDBJ whole genome shotgun (WGS) entry which is preliminary data.</text>
</comment>
<dbReference type="CDD" id="cd00882">
    <property type="entry name" value="Ras_like_GTPase"/>
    <property type="match status" value="1"/>
</dbReference>